<dbReference type="Pfam" id="PF02775">
    <property type="entry name" value="TPP_enzyme_C"/>
    <property type="match status" value="1"/>
</dbReference>
<dbReference type="RefSeq" id="WP_343805107.1">
    <property type="nucleotide sequence ID" value="NZ_BAAADE010000003.1"/>
</dbReference>
<dbReference type="EMBL" id="BAAADE010000003">
    <property type="protein sequence ID" value="GAA0604650.1"/>
    <property type="molecule type" value="Genomic_DNA"/>
</dbReference>
<organism evidence="8 9">
    <name type="scientific">Paenochrobactrum glaciei</name>
    <dbReference type="NCBI Taxonomy" id="486407"/>
    <lineage>
        <taxon>Bacteria</taxon>
        <taxon>Pseudomonadati</taxon>
        <taxon>Pseudomonadota</taxon>
        <taxon>Alphaproteobacteria</taxon>
        <taxon>Hyphomicrobiales</taxon>
        <taxon>Brucellaceae</taxon>
        <taxon>Paenochrobactrum</taxon>
    </lineage>
</organism>
<name>A0ABN1G5W0_9HYPH</name>
<evidence type="ECO:0000256" key="2">
    <source>
        <dbReference type="ARBA" id="ARBA00007812"/>
    </source>
</evidence>
<dbReference type="Pfam" id="PF02776">
    <property type="entry name" value="TPP_enzyme_N"/>
    <property type="match status" value="1"/>
</dbReference>
<keyword evidence="3 4" id="KW-0786">Thiamine pyrophosphate</keyword>
<dbReference type="InterPro" id="IPR029035">
    <property type="entry name" value="DHS-like_NAD/FAD-binding_dom"/>
</dbReference>
<dbReference type="CDD" id="cd07035">
    <property type="entry name" value="TPP_PYR_POX_like"/>
    <property type="match status" value="1"/>
</dbReference>
<dbReference type="Proteomes" id="UP001424441">
    <property type="component" value="Unassembled WGS sequence"/>
</dbReference>
<dbReference type="PANTHER" id="PTHR18968:SF166">
    <property type="entry name" value="2-HYDROXYACYL-COA LYASE 2"/>
    <property type="match status" value="1"/>
</dbReference>
<protein>
    <submittedName>
        <fullName evidence="8">Thiamine pyrophosphate-binding protein</fullName>
    </submittedName>
</protein>
<dbReference type="Gene3D" id="3.40.50.970">
    <property type="match status" value="2"/>
</dbReference>
<dbReference type="SUPFAM" id="SSF52467">
    <property type="entry name" value="DHS-like NAD/FAD-binding domain"/>
    <property type="match status" value="1"/>
</dbReference>
<evidence type="ECO:0000259" key="6">
    <source>
        <dbReference type="Pfam" id="PF02775"/>
    </source>
</evidence>
<comment type="caution">
    <text evidence="8">The sequence shown here is derived from an EMBL/GenBank/DDBJ whole genome shotgun (WGS) entry which is preliminary data.</text>
</comment>
<proteinExistence type="inferred from homology"/>
<dbReference type="Gene3D" id="3.40.50.1220">
    <property type="entry name" value="TPP-binding domain"/>
    <property type="match status" value="1"/>
</dbReference>
<comment type="similarity">
    <text evidence="2 4">Belongs to the TPP enzyme family.</text>
</comment>
<evidence type="ECO:0000259" key="7">
    <source>
        <dbReference type="Pfam" id="PF02776"/>
    </source>
</evidence>
<dbReference type="Pfam" id="PF00205">
    <property type="entry name" value="TPP_enzyme_M"/>
    <property type="match status" value="1"/>
</dbReference>
<feature type="domain" description="Thiamine pyrophosphate enzyme central" evidence="5">
    <location>
        <begin position="198"/>
        <end position="331"/>
    </location>
</feature>
<dbReference type="InterPro" id="IPR011766">
    <property type="entry name" value="TPP_enzyme_TPP-bd"/>
</dbReference>
<accession>A0ABN1G5W0</accession>
<sequence>MLNKQIQLDGGGAIVKWLHGAGVKNIFSVSGGPINPVYRACAKTGVQLVHARHEAAACYMAEANARVNGDVGVAMVTLGPGVTNTVTPAIVSNLGGTPLLIIGAQSATTSADKGAGMTFNVLPAMQAVTKWAARCTEAKRLPEYLDMAWRHIWAGRPGPVFLEVPTDILHQLIDADPATIATQPPVKPGRPGNCAGDIAAFAKIFSAAKRPVLILGDDVFFNPSERLQEAIEKHQLPFFTMRLARGAVDENHALWAGPAYTPCNSAIRQALAASDCVILVGHHFEFDLEFGSGVGKDTKIIQVAGDQTILHRNRRADVAINASAYHFLYALAEAQTGAFDAGWRDALIAKWNDEHQAQAGEDNAQGLHPINAIDAVTSAAPDNTIYTSSHGNVDFWADARLKVKAPGRYLRAGQSGTLGAEVPYGAGANFADPQAPSIVFVGDGGVGFHVTELDTAERYGRAFIIVVLDDESWAAIALPQEMSYGETYEMALPRRDWAKLAEALGGKGYHAKTREEIGEAVKQAIASGKPAVIQVPVRSVISPYMEYIS</sequence>
<evidence type="ECO:0000256" key="4">
    <source>
        <dbReference type="RuleBase" id="RU362132"/>
    </source>
</evidence>
<feature type="domain" description="Thiamine pyrophosphate enzyme TPP-binding" evidence="6">
    <location>
        <begin position="391"/>
        <end position="535"/>
    </location>
</feature>
<evidence type="ECO:0000256" key="1">
    <source>
        <dbReference type="ARBA" id="ARBA00001964"/>
    </source>
</evidence>
<gene>
    <name evidence="8" type="ORF">GCM10008943_20260</name>
</gene>
<dbReference type="InterPro" id="IPR045229">
    <property type="entry name" value="TPP_enz"/>
</dbReference>
<dbReference type="InterPro" id="IPR012001">
    <property type="entry name" value="Thiamin_PyroP_enz_TPP-bd_dom"/>
</dbReference>
<reference evidence="8 9" key="1">
    <citation type="journal article" date="2019" name="Int. J. Syst. Evol. Microbiol.">
        <title>The Global Catalogue of Microorganisms (GCM) 10K type strain sequencing project: providing services to taxonomists for standard genome sequencing and annotation.</title>
        <authorList>
            <consortium name="The Broad Institute Genomics Platform"/>
            <consortium name="The Broad Institute Genome Sequencing Center for Infectious Disease"/>
            <person name="Wu L."/>
            <person name="Ma J."/>
        </authorList>
    </citation>
    <scope>NUCLEOTIDE SEQUENCE [LARGE SCALE GENOMIC DNA]</scope>
    <source>
        <strain evidence="8 9">JCM 15115</strain>
    </source>
</reference>
<comment type="cofactor">
    <cofactor evidence="1">
        <name>thiamine diphosphate</name>
        <dbReference type="ChEBI" id="CHEBI:58937"/>
    </cofactor>
</comment>
<evidence type="ECO:0000313" key="9">
    <source>
        <dbReference type="Proteomes" id="UP001424441"/>
    </source>
</evidence>
<evidence type="ECO:0000256" key="3">
    <source>
        <dbReference type="ARBA" id="ARBA00023052"/>
    </source>
</evidence>
<keyword evidence="9" id="KW-1185">Reference proteome</keyword>
<evidence type="ECO:0000313" key="8">
    <source>
        <dbReference type="EMBL" id="GAA0604650.1"/>
    </source>
</evidence>
<evidence type="ECO:0000259" key="5">
    <source>
        <dbReference type="Pfam" id="PF00205"/>
    </source>
</evidence>
<feature type="domain" description="Thiamine pyrophosphate enzyme N-terminal TPP-binding" evidence="7">
    <location>
        <begin position="10"/>
        <end position="115"/>
    </location>
</feature>
<dbReference type="PANTHER" id="PTHR18968">
    <property type="entry name" value="THIAMINE PYROPHOSPHATE ENZYMES"/>
    <property type="match status" value="1"/>
</dbReference>
<dbReference type="InterPro" id="IPR029061">
    <property type="entry name" value="THDP-binding"/>
</dbReference>
<dbReference type="InterPro" id="IPR012000">
    <property type="entry name" value="Thiamin_PyroP_enz_cen_dom"/>
</dbReference>
<dbReference type="SUPFAM" id="SSF52518">
    <property type="entry name" value="Thiamin diphosphate-binding fold (THDP-binding)"/>
    <property type="match status" value="2"/>
</dbReference>